<evidence type="ECO:0000313" key="1">
    <source>
        <dbReference type="EMBL" id="KAG0430960.1"/>
    </source>
</evidence>
<reference evidence="1 2" key="1">
    <citation type="journal article" date="2020" name="Cell">
        <title>Large-Scale Comparative Analyses of Tick Genomes Elucidate Their Genetic Diversity and Vector Capacities.</title>
        <authorList>
            <consortium name="Tick Genome and Microbiome Consortium (TIGMIC)"/>
            <person name="Jia N."/>
            <person name="Wang J."/>
            <person name="Shi W."/>
            <person name="Du L."/>
            <person name="Sun Y."/>
            <person name="Zhan W."/>
            <person name="Jiang J.F."/>
            <person name="Wang Q."/>
            <person name="Zhang B."/>
            <person name="Ji P."/>
            <person name="Bell-Sakyi L."/>
            <person name="Cui X.M."/>
            <person name="Yuan T.T."/>
            <person name="Jiang B.G."/>
            <person name="Yang W.F."/>
            <person name="Lam T.T."/>
            <person name="Chang Q.C."/>
            <person name="Ding S.J."/>
            <person name="Wang X.J."/>
            <person name="Zhu J.G."/>
            <person name="Ruan X.D."/>
            <person name="Zhao L."/>
            <person name="Wei J.T."/>
            <person name="Ye R.Z."/>
            <person name="Que T.C."/>
            <person name="Du C.H."/>
            <person name="Zhou Y.H."/>
            <person name="Cheng J.X."/>
            <person name="Dai P.F."/>
            <person name="Guo W.B."/>
            <person name="Han X.H."/>
            <person name="Huang E.J."/>
            <person name="Li L.F."/>
            <person name="Wei W."/>
            <person name="Gao Y.C."/>
            <person name="Liu J.Z."/>
            <person name="Shao H.Z."/>
            <person name="Wang X."/>
            <person name="Wang C.C."/>
            <person name="Yang T.C."/>
            <person name="Huo Q.B."/>
            <person name="Li W."/>
            <person name="Chen H.Y."/>
            <person name="Chen S.E."/>
            <person name="Zhou L.G."/>
            <person name="Ni X.B."/>
            <person name="Tian J.H."/>
            <person name="Sheng Y."/>
            <person name="Liu T."/>
            <person name="Pan Y.S."/>
            <person name="Xia L.Y."/>
            <person name="Li J."/>
            <person name="Zhao F."/>
            <person name="Cao W.C."/>
        </authorList>
    </citation>
    <scope>NUCLEOTIDE SEQUENCE [LARGE SCALE GENOMIC DNA]</scope>
    <source>
        <strain evidence="1">Iper-2018</strain>
    </source>
</reference>
<keyword evidence="2" id="KW-1185">Reference proteome</keyword>
<dbReference type="EMBL" id="JABSTQ010009273">
    <property type="protein sequence ID" value="KAG0430960.1"/>
    <property type="molecule type" value="Genomic_DNA"/>
</dbReference>
<evidence type="ECO:0000313" key="2">
    <source>
        <dbReference type="Proteomes" id="UP000805193"/>
    </source>
</evidence>
<dbReference type="Proteomes" id="UP000805193">
    <property type="component" value="Unassembled WGS sequence"/>
</dbReference>
<organism evidence="1 2">
    <name type="scientific">Ixodes persulcatus</name>
    <name type="common">Taiga tick</name>
    <dbReference type="NCBI Taxonomy" id="34615"/>
    <lineage>
        <taxon>Eukaryota</taxon>
        <taxon>Metazoa</taxon>
        <taxon>Ecdysozoa</taxon>
        <taxon>Arthropoda</taxon>
        <taxon>Chelicerata</taxon>
        <taxon>Arachnida</taxon>
        <taxon>Acari</taxon>
        <taxon>Parasitiformes</taxon>
        <taxon>Ixodida</taxon>
        <taxon>Ixodoidea</taxon>
        <taxon>Ixodidae</taxon>
        <taxon>Ixodinae</taxon>
        <taxon>Ixodes</taxon>
    </lineage>
</organism>
<accession>A0AC60QDN2</accession>
<feature type="non-terminal residue" evidence="1">
    <location>
        <position position="107"/>
    </location>
</feature>
<sequence length="107" mass="11284">MDAPGVVGGVAGRTHRADTRCATQQIAPSSTLSPQQQQLYPRESGAGFGCGGVWPCLARLTQSTSESSTREPRLVVASRPWWNSTLPGAMRSADSVGEPRLAAAARF</sequence>
<protein>
    <submittedName>
        <fullName evidence="1">Uncharacterized protein</fullName>
    </submittedName>
</protein>
<proteinExistence type="predicted"/>
<comment type="caution">
    <text evidence="1">The sequence shown here is derived from an EMBL/GenBank/DDBJ whole genome shotgun (WGS) entry which is preliminary data.</text>
</comment>
<gene>
    <name evidence="1" type="ORF">HPB47_022222</name>
</gene>
<name>A0AC60QDN2_IXOPE</name>